<dbReference type="AlphaFoldDB" id="A0AA35YQ27"/>
<evidence type="ECO:0000256" key="1">
    <source>
        <dbReference type="SAM" id="MobiDB-lite"/>
    </source>
</evidence>
<protein>
    <submittedName>
        <fullName evidence="2">Uncharacterized protein</fullName>
    </submittedName>
</protein>
<dbReference type="Proteomes" id="UP001177003">
    <property type="component" value="Chromosome 4"/>
</dbReference>
<feature type="region of interest" description="Disordered" evidence="1">
    <location>
        <begin position="1"/>
        <end position="35"/>
    </location>
</feature>
<reference evidence="2" key="1">
    <citation type="submission" date="2023-04" db="EMBL/GenBank/DDBJ databases">
        <authorList>
            <person name="Vijverberg K."/>
            <person name="Xiong W."/>
            <person name="Schranz E."/>
        </authorList>
    </citation>
    <scope>NUCLEOTIDE SEQUENCE</scope>
</reference>
<name>A0AA35YQ27_LACSI</name>
<evidence type="ECO:0000313" key="3">
    <source>
        <dbReference type="Proteomes" id="UP001177003"/>
    </source>
</evidence>
<organism evidence="2 3">
    <name type="scientific">Lactuca saligna</name>
    <name type="common">Willowleaf lettuce</name>
    <dbReference type="NCBI Taxonomy" id="75948"/>
    <lineage>
        <taxon>Eukaryota</taxon>
        <taxon>Viridiplantae</taxon>
        <taxon>Streptophyta</taxon>
        <taxon>Embryophyta</taxon>
        <taxon>Tracheophyta</taxon>
        <taxon>Spermatophyta</taxon>
        <taxon>Magnoliopsida</taxon>
        <taxon>eudicotyledons</taxon>
        <taxon>Gunneridae</taxon>
        <taxon>Pentapetalae</taxon>
        <taxon>asterids</taxon>
        <taxon>campanulids</taxon>
        <taxon>Asterales</taxon>
        <taxon>Asteraceae</taxon>
        <taxon>Cichorioideae</taxon>
        <taxon>Cichorieae</taxon>
        <taxon>Lactucinae</taxon>
        <taxon>Lactuca</taxon>
    </lineage>
</organism>
<evidence type="ECO:0000313" key="2">
    <source>
        <dbReference type="EMBL" id="CAI9278151.1"/>
    </source>
</evidence>
<dbReference type="EMBL" id="OX465080">
    <property type="protein sequence ID" value="CAI9278151.1"/>
    <property type="molecule type" value="Genomic_DNA"/>
</dbReference>
<gene>
    <name evidence="2" type="ORF">LSALG_LOCUS18039</name>
</gene>
<proteinExistence type="predicted"/>
<accession>A0AA35YQ27</accession>
<keyword evidence="3" id="KW-1185">Reference proteome</keyword>
<sequence length="155" mass="16684">MAKEPTTEAQINSGKTKPARVSDTHTDESLGTTINPTVNVVAPPKVLGSIEIPDSTTPASQSFKATFVSFVDPNSSFGPRKNPILGPIENLFPFGCFGPFPTNNGTPIFSFTSKQEKKMNAHLIVIQMVVVLNLKNVSGITCDYAQIKPLHSILN</sequence>